<comment type="caution">
    <text evidence="3">The sequence shown here is derived from an EMBL/GenBank/DDBJ whole genome shotgun (WGS) entry which is preliminary data.</text>
</comment>
<keyword evidence="4" id="KW-1185">Reference proteome</keyword>
<dbReference type="InterPro" id="IPR001296">
    <property type="entry name" value="Glyco_trans_1"/>
</dbReference>
<protein>
    <submittedName>
        <fullName evidence="3">Glycosyltransferase</fullName>
    </submittedName>
</protein>
<dbReference type="SUPFAM" id="SSF53756">
    <property type="entry name" value="UDP-Glycosyltransferase/glycogen phosphorylase"/>
    <property type="match status" value="1"/>
</dbReference>
<dbReference type="Proteomes" id="UP000564806">
    <property type="component" value="Unassembled WGS sequence"/>
</dbReference>
<dbReference type="RefSeq" id="WP_175371494.1">
    <property type="nucleotide sequence ID" value="NZ_JABWCS010000205.1"/>
</dbReference>
<gene>
    <name evidence="3" type="ORF">HPT30_11320</name>
</gene>
<dbReference type="Pfam" id="PF00534">
    <property type="entry name" value="Glycos_transf_1"/>
    <property type="match status" value="1"/>
</dbReference>
<accession>A0A850EN27</accession>
<evidence type="ECO:0000259" key="2">
    <source>
        <dbReference type="Pfam" id="PF00534"/>
    </source>
</evidence>
<name>A0A850EN27_9BACL</name>
<sequence>MNHKRRLAVIDTKFPWMMSGFRYWENFYINQERPDTFFFAVQPHSDPFPAKVYHLEEFESVVIRHGITDVYCVFLNLTLSLLGENVRGNDKIPGSNSSWSIKEIIEKYNLKLHTTLYPGGGLEPSTPEEYIERAGRSCETVFTNINEVSDLIPKSIYNPGIINSEFYKMQEKENQFPIQLIFCAGNAIRKGFPTLVEAFNRLNDDFHLHIVGNWSNELSSFTNRNFTFHGSLNPLQLRQLYKKCHVFISCSTQDNLALDGFPTTAAAEAMATGCILVSTNARKDERMFQAEKDYYEIKENSPEILYETLNRIRNDFPAIQQMGYRAARKNQSLLDAKMNVRKKLEIILADS</sequence>
<keyword evidence="1 3" id="KW-0808">Transferase</keyword>
<dbReference type="EMBL" id="JABWCS010000205">
    <property type="protein sequence ID" value="NUU60937.1"/>
    <property type="molecule type" value="Genomic_DNA"/>
</dbReference>
<dbReference type="PANTHER" id="PTHR46401">
    <property type="entry name" value="GLYCOSYLTRANSFERASE WBBK-RELATED"/>
    <property type="match status" value="1"/>
</dbReference>
<dbReference type="PANTHER" id="PTHR46401:SF2">
    <property type="entry name" value="GLYCOSYLTRANSFERASE WBBK-RELATED"/>
    <property type="match status" value="1"/>
</dbReference>
<reference evidence="3" key="1">
    <citation type="submission" date="2020-06" db="EMBL/GenBank/DDBJ databases">
        <title>Paenibacillus sp. nov., isolated from soil.</title>
        <authorList>
            <person name="Seo Y.L."/>
        </authorList>
    </citation>
    <scope>NUCLEOTIDE SEQUENCE [LARGE SCALE GENOMIC DNA]</scope>
    <source>
        <strain evidence="3">JW14</strain>
    </source>
</reference>
<evidence type="ECO:0000313" key="4">
    <source>
        <dbReference type="Proteomes" id="UP000564806"/>
    </source>
</evidence>
<organism evidence="3 4">
    <name type="scientific">Paenibacillus agri</name>
    <dbReference type="NCBI Taxonomy" id="2744309"/>
    <lineage>
        <taxon>Bacteria</taxon>
        <taxon>Bacillati</taxon>
        <taxon>Bacillota</taxon>
        <taxon>Bacilli</taxon>
        <taxon>Bacillales</taxon>
        <taxon>Paenibacillaceae</taxon>
        <taxon>Paenibacillus</taxon>
    </lineage>
</organism>
<dbReference type="GO" id="GO:0016757">
    <property type="term" value="F:glycosyltransferase activity"/>
    <property type="evidence" value="ECO:0007669"/>
    <property type="project" value="InterPro"/>
</dbReference>
<evidence type="ECO:0000313" key="3">
    <source>
        <dbReference type="EMBL" id="NUU60937.1"/>
    </source>
</evidence>
<feature type="domain" description="Glycosyl transferase family 1" evidence="2">
    <location>
        <begin position="170"/>
        <end position="327"/>
    </location>
</feature>
<proteinExistence type="predicted"/>
<dbReference type="Gene3D" id="3.40.50.2000">
    <property type="entry name" value="Glycogen Phosphorylase B"/>
    <property type="match status" value="1"/>
</dbReference>
<evidence type="ECO:0000256" key="1">
    <source>
        <dbReference type="ARBA" id="ARBA00022679"/>
    </source>
</evidence>
<dbReference type="GO" id="GO:0009103">
    <property type="term" value="P:lipopolysaccharide biosynthetic process"/>
    <property type="evidence" value="ECO:0007669"/>
    <property type="project" value="TreeGrafter"/>
</dbReference>
<dbReference type="AlphaFoldDB" id="A0A850EN27"/>